<dbReference type="GO" id="GO:0016491">
    <property type="term" value="F:oxidoreductase activity"/>
    <property type="evidence" value="ECO:0007669"/>
    <property type="project" value="UniProtKB-KW"/>
</dbReference>
<evidence type="ECO:0000259" key="4">
    <source>
        <dbReference type="Pfam" id="PF03358"/>
    </source>
</evidence>
<dbReference type="RefSeq" id="WP_116554174.1">
    <property type="nucleotide sequence ID" value="NZ_QCZG01000011.1"/>
</dbReference>
<evidence type="ECO:0000256" key="2">
    <source>
        <dbReference type="ARBA" id="ARBA00022643"/>
    </source>
</evidence>
<dbReference type="Gene3D" id="3.40.50.360">
    <property type="match status" value="1"/>
</dbReference>
<dbReference type="Pfam" id="PF03358">
    <property type="entry name" value="FMN_red"/>
    <property type="match status" value="1"/>
</dbReference>
<dbReference type="InterPro" id="IPR051814">
    <property type="entry name" value="NAD(P)H-dep_FMN_reductase"/>
</dbReference>
<dbReference type="EMBL" id="QCZG01000011">
    <property type="protein sequence ID" value="PWA12168.1"/>
    <property type="molecule type" value="Genomic_DNA"/>
</dbReference>
<protein>
    <submittedName>
        <fullName evidence="5">NADH-dependent FMN reductase</fullName>
    </submittedName>
</protein>
<dbReference type="OrthoDB" id="1643408at2"/>
<gene>
    <name evidence="5" type="ORF">DCC39_06965</name>
</gene>
<name>A0A2U1K5D0_9BACI</name>
<proteinExistence type="predicted"/>
<dbReference type="AlphaFoldDB" id="A0A2U1K5D0"/>
<evidence type="ECO:0000313" key="5">
    <source>
        <dbReference type="EMBL" id="PWA12168.1"/>
    </source>
</evidence>
<organism evidence="5 6">
    <name type="scientific">Pueribacillus theae</name>
    <dbReference type="NCBI Taxonomy" id="2171751"/>
    <lineage>
        <taxon>Bacteria</taxon>
        <taxon>Bacillati</taxon>
        <taxon>Bacillota</taxon>
        <taxon>Bacilli</taxon>
        <taxon>Bacillales</taxon>
        <taxon>Bacillaceae</taxon>
        <taxon>Pueribacillus</taxon>
    </lineage>
</organism>
<dbReference type="Proteomes" id="UP000245998">
    <property type="component" value="Unassembled WGS sequence"/>
</dbReference>
<sequence>MKILGVSGTITGSKTKIVVERALDYVKKIDQNIEVELLDLKTYNLQFCDGRDPKSYTGDTKKVIDMVAGADFYIIGTPVFHGTMPGTLKNLFDLIPVETLKDKVIGFIAVGGNLKHYLMIENQLKPIAGYLRAFVAPNYVFVHNDDFRNSKIINEDILTQIFNLSKEVIMLQKGIKTNFVKENIY</sequence>
<reference evidence="5 6" key="1">
    <citation type="submission" date="2018-04" db="EMBL/GenBank/DDBJ databases">
        <title>Camelliibacillus theae gen. nov., sp. nov., isolated from Pu'er tea.</title>
        <authorList>
            <person name="Niu L."/>
        </authorList>
    </citation>
    <scope>NUCLEOTIDE SEQUENCE [LARGE SCALE GENOMIC DNA]</scope>
    <source>
        <strain evidence="5 6">T8</strain>
    </source>
</reference>
<keyword evidence="3" id="KW-0560">Oxidoreductase</keyword>
<evidence type="ECO:0000256" key="1">
    <source>
        <dbReference type="ARBA" id="ARBA00022630"/>
    </source>
</evidence>
<evidence type="ECO:0000256" key="3">
    <source>
        <dbReference type="ARBA" id="ARBA00023002"/>
    </source>
</evidence>
<dbReference type="InterPro" id="IPR029039">
    <property type="entry name" value="Flavoprotein-like_sf"/>
</dbReference>
<dbReference type="InterPro" id="IPR005025">
    <property type="entry name" value="FMN_Rdtase-like_dom"/>
</dbReference>
<keyword evidence="2" id="KW-0288">FMN</keyword>
<dbReference type="SUPFAM" id="SSF52218">
    <property type="entry name" value="Flavoproteins"/>
    <property type="match status" value="1"/>
</dbReference>
<dbReference type="PANTHER" id="PTHR43408">
    <property type="entry name" value="FMN REDUCTASE (NADPH)"/>
    <property type="match status" value="1"/>
</dbReference>
<keyword evidence="6" id="KW-1185">Reference proteome</keyword>
<dbReference type="PANTHER" id="PTHR43408:SF2">
    <property type="entry name" value="FMN REDUCTASE (NADPH)"/>
    <property type="match status" value="1"/>
</dbReference>
<keyword evidence="1" id="KW-0285">Flavoprotein</keyword>
<feature type="domain" description="NADPH-dependent FMN reductase-like" evidence="4">
    <location>
        <begin position="1"/>
        <end position="144"/>
    </location>
</feature>
<evidence type="ECO:0000313" key="6">
    <source>
        <dbReference type="Proteomes" id="UP000245998"/>
    </source>
</evidence>
<accession>A0A2U1K5D0</accession>
<comment type="caution">
    <text evidence="5">The sequence shown here is derived from an EMBL/GenBank/DDBJ whole genome shotgun (WGS) entry which is preliminary data.</text>
</comment>